<gene>
    <name evidence="2" type="ORF">ACX27_07930</name>
</gene>
<dbReference type="STRING" id="224013.ACX27_07930"/>
<dbReference type="Gene3D" id="3.30.420.40">
    <property type="match status" value="1"/>
</dbReference>
<dbReference type="InterPro" id="IPR043129">
    <property type="entry name" value="ATPase_NBD"/>
</dbReference>
<feature type="domain" description="Actin homologue MreB-like C-terminal" evidence="1">
    <location>
        <begin position="166"/>
        <end position="289"/>
    </location>
</feature>
<dbReference type="KEGG" id="npz:ACX27_07930"/>
<dbReference type="SUPFAM" id="SSF53067">
    <property type="entry name" value="Actin-like ATPase domain"/>
    <property type="match status" value="1"/>
</dbReference>
<proteinExistence type="predicted"/>
<sequence>MINIYCADIGNYSSITALRGEKPKVMRSVLVDMTATSASRGIDSDDSPSVKLGNKFLVLGDRAVKQKNPQAAAERGKQLPEFVKPFALAGLRQDFEGTVRFLVPDRDRIEEESIKSCLIDSHQVIVNSRNYQHRIKNVEFYLETDVAVIHAYKTGKLDPEGDTLGIDIGGGTTNYVVMTPNGEVLTRRSIPKVGGVSLANDIINSDLIQNYARQDKCAFKVAKMMDAIADGSLIYGRKYDFSSVFPDLLENWFNGLMDGITTAANDYLADVTNIMLIGGCSNLVRHKLSSKTGFYIPVDPQLSNIQALLAM</sequence>
<dbReference type="Pfam" id="PF21522">
    <property type="entry name" value="MreB-like_C"/>
    <property type="match status" value="1"/>
</dbReference>
<dbReference type="AlphaFoldDB" id="A0A0M3V4Z4"/>
<keyword evidence="3" id="KW-1185">Reference proteome</keyword>
<dbReference type="InterPro" id="IPR049067">
    <property type="entry name" value="MreB-like_C"/>
</dbReference>
<protein>
    <recommendedName>
        <fullName evidence="1">Actin homologue MreB-like C-terminal domain-containing protein</fullName>
    </recommendedName>
</protein>
<accession>A0A0M3V4Z4</accession>
<dbReference type="CDD" id="cd10227">
    <property type="entry name" value="ASKHA_NBD_ParM-like"/>
    <property type="match status" value="1"/>
</dbReference>
<name>A0A0M3V4Z4_9NOSO</name>
<reference evidence="2 3" key="2">
    <citation type="journal article" date="2016" name="Genome Announc.">
        <title>Draft Genome Sequence of the N2-Fixing Cyanobacterium Nostoc piscinale CENA21, Isolated from the Brazilian Amazon Floodplain.</title>
        <authorList>
            <person name="Leao T."/>
            <person name="Guimaraes P.I."/>
            <person name="de Melo A.G."/>
            <person name="Ramos R.T."/>
            <person name="Leao P.N."/>
            <person name="Silva A."/>
            <person name="Fiore M.F."/>
            <person name="Schneider M.P."/>
        </authorList>
    </citation>
    <scope>NUCLEOTIDE SEQUENCE [LARGE SCALE GENOMIC DNA]</scope>
    <source>
        <strain evidence="2 3">CENA21</strain>
    </source>
</reference>
<dbReference type="PATRIC" id="fig|224013.5.peg.1922"/>
<dbReference type="RefSeq" id="WP_062290646.1">
    <property type="nucleotide sequence ID" value="NZ_CP012036.1"/>
</dbReference>
<evidence type="ECO:0000259" key="1">
    <source>
        <dbReference type="Pfam" id="PF21522"/>
    </source>
</evidence>
<dbReference type="Proteomes" id="UP000062645">
    <property type="component" value="Chromosome"/>
</dbReference>
<evidence type="ECO:0000313" key="2">
    <source>
        <dbReference type="EMBL" id="ALF52807.1"/>
    </source>
</evidence>
<reference evidence="3" key="1">
    <citation type="submission" date="2015-07" db="EMBL/GenBank/DDBJ databases">
        <title>Genome Of Nitrogen-Fixing Cyanobacterium Nostoc piscinale CENA21 From Solimoes/Amazon River Floodplain Sediments And Comparative Genomics To Uncover Biosynthetic Natural Products Potential.</title>
        <authorList>
            <person name="Leao T.F."/>
            <person name="Leao P.N."/>
            <person name="Guimaraes P.I."/>
            <person name="de Melo A.G.C."/>
            <person name="Ramos R.T.J."/>
            <person name="Silva A."/>
            <person name="Fiore M.F."/>
            <person name="Schneider M.P.C."/>
        </authorList>
    </citation>
    <scope>NUCLEOTIDE SEQUENCE [LARGE SCALE GENOMIC DNA]</scope>
    <source>
        <strain evidence="3">CENA21</strain>
    </source>
</reference>
<evidence type="ECO:0000313" key="3">
    <source>
        <dbReference type="Proteomes" id="UP000062645"/>
    </source>
</evidence>
<dbReference type="OrthoDB" id="525270at2"/>
<organism evidence="2 3">
    <name type="scientific">Nostoc piscinale CENA21</name>
    <dbReference type="NCBI Taxonomy" id="224013"/>
    <lineage>
        <taxon>Bacteria</taxon>
        <taxon>Bacillati</taxon>
        <taxon>Cyanobacteriota</taxon>
        <taxon>Cyanophyceae</taxon>
        <taxon>Nostocales</taxon>
        <taxon>Nostocaceae</taxon>
        <taxon>Nostoc</taxon>
    </lineage>
</organism>
<dbReference type="EMBL" id="CP012036">
    <property type="protein sequence ID" value="ALF52807.1"/>
    <property type="molecule type" value="Genomic_DNA"/>
</dbReference>